<dbReference type="AlphaFoldDB" id="A0A383DPL8"/>
<accession>A0A383DPL8</accession>
<name>A0A383DPL8_9ZZZZ</name>
<sequence length="97" mass="10811">MPASSESFDARPQVLPPLDTVFRPAATWNRAFAGLVAESGNPVPIHFALEQSAGSIIRHDAEILPAQHPQTGLNFRFAERLLKFLLWSRGGHRVYFD</sequence>
<organism evidence="1">
    <name type="scientific">marine metagenome</name>
    <dbReference type="NCBI Taxonomy" id="408172"/>
    <lineage>
        <taxon>unclassified sequences</taxon>
        <taxon>metagenomes</taxon>
        <taxon>ecological metagenomes</taxon>
    </lineage>
</organism>
<protein>
    <submittedName>
        <fullName evidence="1">Uncharacterized protein</fullName>
    </submittedName>
</protein>
<dbReference type="EMBL" id="UINC01218993">
    <property type="protein sequence ID" value="SVE46264.1"/>
    <property type="molecule type" value="Genomic_DNA"/>
</dbReference>
<evidence type="ECO:0000313" key="1">
    <source>
        <dbReference type="EMBL" id="SVE46264.1"/>
    </source>
</evidence>
<proteinExistence type="predicted"/>
<gene>
    <name evidence="1" type="ORF">METZ01_LOCUS499118</name>
</gene>
<reference evidence="1" key="1">
    <citation type="submission" date="2018-05" db="EMBL/GenBank/DDBJ databases">
        <authorList>
            <person name="Lanie J.A."/>
            <person name="Ng W.-L."/>
            <person name="Kazmierczak K.M."/>
            <person name="Andrzejewski T.M."/>
            <person name="Davidsen T.M."/>
            <person name="Wayne K.J."/>
            <person name="Tettelin H."/>
            <person name="Glass J.I."/>
            <person name="Rusch D."/>
            <person name="Podicherti R."/>
            <person name="Tsui H.-C.T."/>
            <person name="Winkler M.E."/>
        </authorList>
    </citation>
    <scope>NUCLEOTIDE SEQUENCE</scope>
</reference>
<feature type="non-terminal residue" evidence="1">
    <location>
        <position position="97"/>
    </location>
</feature>